<gene>
    <name evidence="1" type="ORF">CANTADRAFT_270112</name>
</gene>
<accession>A0A1E4SGF5</accession>
<evidence type="ECO:0000313" key="2">
    <source>
        <dbReference type="Proteomes" id="UP000094285"/>
    </source>
</evidence>
<evidence type="ECO:0000313" key="1">
    <source>
        <dbReference type="EMBL" id="ODV78591.1"/>
    </source>
</evidence>
<name>A0A1E4SGF5_9ASCO</name>
<reference evidence="2" key="1">
    <citation type="submission" date="2016-05" db="EMBL/GenBank/DDBJ databases">
        <title>Comparative genomics of biotechnologically important yeasts.</title>
        <authorList>
            <consortium name="DOE Joint Genome Institute"/>
            <person name="Riley R."/>
            <person name="Haridas S."/>
            <person name="Wolfe K.H."/>
            <person name="Lopes M.R."/>
            <person name="Hittinger C.T."/>
            <person name="Goker M."/>
            <person name="Salamov A."/>
            <person name="Wisecaver J."/>
            <person name="Long T.M."/>
            <person name="Aerts A.L."/>
            <person name="Barry K."/>
            <person name="Choi C."/>
            <person name="Clum A."/>
            <person name="Coughlan A.Y."/>
            <person name="Deshpande S."/>
            <person name="Douglass A.P."/>
            <person name="Hanson S.J."/>
            <person name="Klenk H.-P."/>
            <person name="Labutti K."/>
            <person name="Lapidus A."/>
            <person name="Lindquist E."/>
            <person name="Lipzen A."/>
            <person name="Meier-Kolthoff J.P."/>
            <person name="Ohm R.A."/>
            <person name="Otillar R.P."/>
            <person name="Pangilinan J."/>
            <person name="Peng Y."/>
            <person name="Rokas A."/>
            <person name="Rosa C.A."/>
            <person name="Scheuner C."/>
            <person name="Sibirny A.A."/>
            <person name="Slot J.C."/>
            <person name="Stielow J.B."/>
            <person name="Sun H."/>
            <person name="Kurtzman C.P."/>
            <person name="Blackwell M."/>
            <person name="Grigoriev I.V."/>
            <person name="Jeffries T.W."/>
        </authorList>
    </citation>
    <scope>NUCLEOTIDE SEQUENCE [LARGE SCALE GENOMIC DNA]</scope>
    <source>
        <strain evidence="2">NRRL Y-17324</strain>
    </source>
</reference>
<dbReference type="RefSeq" id="XP_020063713.1">
    <property type="nucleotide sequence ID" value="XM_020207960.1"/>
</dbReference>
<organism evidence="1 2">
    <name type="scientific">Suhomyces tanzawaensis NRRL Y-17324</name>
    <dbReference type="NCBI Taxonomy" id="984487"/>
    <lineage>
        <taxon>Eukaryota</taxon>
        <taxon>Fungi</taxon>
        <taxon>Dikarya</taxon>
        <taxon>Ascomycota</taxon>
        <taxon>Saccharomycotina</taxon>
        <taxon>Pichiomycetes</taxon>
        <taxon>Debaryomycetaceae</taxon>
        <taxon>Suhomyces</taxon>
    </lineage>
</organism>
<protein>
    <submittedName>
        <fullName evidence="1">Uncharacterized protein</fullName>
    </submittedName>
</protein>
<dbReference type="GeneID" id="30982097"/>
<dbReference type="Proteomes" id="UP000094285">
    <property type="component" value="Unassembled WGS sequence"/>
</dbReference>
<proteinExistence type="predicted"/>
<dbReference type="AlphaFoldDB" id="A0A1E4SGF5"/>
<keyword evidence="2" id="KW-1185">Reference proteome</keyword>
<dbReference type="EMBL" id="KV453913">
    <property type="protein sequence ID" value="ODV78591.1"/>
    <property type="molecule type" value="Genomic_DNA"/>
</dbReference>
<sequence length="182" mass="19782">MQLRSLSHSTCHGCSQLVASQPYWGTQIGDHARFSTLLVACQCWRSNVEVPTRSELGGANFWECSRTYRHEFLFLVVSFGPARNRLAARMEADRHKLARSGVHNQAGWVADSGGGGAAGRGGEIAIKLPPCSCSCVRTTCVESVWISVSGPARVVAVRVRRNWPPNSHCKDSAPRAHPGADQ</sequence>